<reference evidence="1" key="1">
    <citation type="submission" date="2019-08" db="EMBL/GenBank/DDBJ databases">
        <authorList>
            <person name="Kucharzyk K."/>
            <person name="Murdoch R.W."/>
            <person name="Higgins S."/>
            <person name="Loffler F."/>
        </authorList>
    </citation>
    <scope>NUCLEOTIDE SEQUENCE</scope>
</reference>
<evidence type="ECO:0008006" key="2">
    <source>
        <dbReference type="Google" id="ProtNLM"/>
    </source>
</evidence>
<comment type="caution">
    <text evidence="1">The sequence shown here is derived from an EMBL/GenBank/DDBJ whole genome shotgun (WGS) entry which is preliminary data.</text>
</comment>
<evidence type="ECO:0000313" key="1">
    <source>
        <dbReference type="EMBL" id="MPM81402.1"/>
    </source>
</evidence>
<proteinExistence type="predicted"/>
<gene>
    <name evidence="1" type="ORF">SDC9_128455</name>
</gene>
<organism evidence="1">
    <name type="scientific">bioreactor metagenome</name>
    <dbReference type="NCBI Taxonomy" id="1076179"/>
    <lineage>
        <taxon>unclassified sequences</taxon>
        <taxon>metagenomes</taxon>
        <taxon>ecological metagenomes</taxon>
    </lineage>
</organism>
<protein>
    <recommendedName>
        <fullName evidence="2">DZANK-type domain-containing protein</fullName>
    </recommendedName>
</protein>
<dbReference type="AlphaFoldDB" id="A0A645CXH6"/>
<sequence length="53" mass="6056">MILFCQLCGAELETEEEIDNGWCNDCGSSDMTYCPICEEPMNEFGFCDRCDED</sequence>
<dbReference type="EMBL" id="VSSQ01030759">
    <property type="protein sequence ID" value="MPM81402.1"/>
    <property type="molecule type" value="Genomic_DNA"/>
</dbReference>
<accession>A0A645CXH6</accession>
<name>A0A645CXH6_9ZZZZ</name>